<dbReference type="OrthoDB" id="9765330at2"/>
<reference evidence="3 4" key="1">
    <citation type="submission" date="2017-12" db="EMBL/GenBank/DDBJ databases">
        <title>Genomes of bacteria within cyanobacterial aggregates.</title>
        <authorList>
            <person name="Cai H."/>
        </authorList>
    </citation>
    <scope>NUCLEOTIDE SEQUENCE [LARGE SCALE GENOMIC DNA]</scope>
    <source>
        <strain evidence="3 4">TH16</strain>
    </source>
</reference>
<evidence type="ECO:0000259" key="1">
    <source>
        <dbReference type="Pfam" id="PF00534"/>
    </source>
</evidence>
<organism evidence="3 4">
    <name type="scientific">Niveispirillum cyanobacteriorum</name>
    <dbReference type="NCBI Taxonomy" id="1612173"/>
    <lineage>
        <taxon>Bacteria</taxon>
        <taxon>Pseudomonadati</taxon>
        <taxon>Pseudomonadota</taxon>
        <taxon>Alphaproteobacteria</taxon>
        <taxon>Rhodospirillales</taxon>
        <taxon>Azospirillaceae</taxon>
        <taxon>Niveispirillum</taxon>
    </lineage>
</organism>
<accession>A0A2K9NIH5</accession>
<keyword evidence="4" id="KW-1185">Reference proteome</keyword>
<feature type="domain" description="Glycosyl transferase family 1" evidence="1">
    <location>
        <begin position="181"/>
        <end position="358"/>
    </location>
</feature>
<dbReference type="EMBL" id="CP025612">
    <property type="protein sequence ID" value="AUN32873.1"/>
    <property type="molecule type" value="Genomic_DNA"/>
</dbReference>
<dbReference type="SUPFAM" id="SSF48208">
    <property type="entry name" value="Six-hairpin glycosidases"/>
    <property type="match status" value="1"/>
</dbReference>
<dbReference type="Pfam" id="PF13439">
    <property type="entry name" value="Glyco_transf_4"/>
    <property type="match status" value="1"/>
</dbReference>
<dbReference type="AlphaFoldDB" id="A0A2K9NIH5"/>
<keyword evidence="3" id="KW-0808">Transferase</keyword>
<dbReference type="PANTHER" id="PTHR12526:SF572">
    <property type="entry name" value="BLL5144 PROTEIN"/>
    <property type="match status" value="1"/>
</dbReference>
<dbReference type="InterPro" id="IPR028098">
    <property type="entry name" value="Glyco_trans_4-like_N"/>
</dbReference>
<dbReference type="Proteomes" id="UP000234752">
    <property type="component" value="Chromosome eg_2"/>
</dbReference>
<dbReference type="Gene3D" id="3.40.50.2000">
    <property type="entry name" value="Glycogen Phosphorylase B"/>
    <property type="match status" value="2"/>
</dbReference>
<evidence type="ECO:0000313" key="4">
    <source>
        <dbReference type="Proteomes" id="UP000234752"/>
    </source>
</evidence>
<dbReference type="RefSeq" id="WP_102114400.1">
    <property type="nucleotide sequence ID" value="NZ_BMGN01000007.1"/>
</dbReference>
<dbReference type="InterPro" id="IPR008928">
    <property type="entry name" value="6-hairpin_glycosidase_sf"/>
</dbReference>
<dbReference type="SUPFAM" id="SSF53756">
    <property type="entry name" value="UDP-Glycosyltransferase/glycogen phosphorylase"/>
    <property type="match status" value="1"/>
</dbReference>
<protein>
    <submittedName>
        <fullName evidence="3">Glycosyl transferase family 1</fullName>
    </submittedName>
</protein>
<dbReference type="GO" id="GO:0005975">
    <property type="term" value="P:carbohydrate metabolic process"/>
    <property type="evidence" value="ECO:0007669"/>
    <property type="project" value="InterPro"/>
</dbReference>
<name>A0A2K9NIH5_9PROT</name>
<proteinExistence type="predicted"/>
<feature type="domain" description="Glycosyltransferase subfamily 4-like N-terminal" evidence="2">
    <location>
        <begin position="19"/>
        <end position="171"/>
    </location>
</feature>
<dbReference type="CDD" id="cd03822">
    <property type="entry name" value="GT4_mannosyltransferase-like"/>
    <property type="match status" value="1"/>
</dbReference>
<dbReference type="GO" id="GO:0016757">
    <property type="term" value="F:glycosyltransferase activity"/>
    <property type="evidence" value="ECO:0007669"/>
    <property type="project" value="InterPro"/>
</dbReference>
<dbReference type="KEGG" id="ncb:C0V82_18670"/>
<sequence length="754" mass="84097">MTMLRRIAFIGTALPRRCGIATFTTDLHAAIKAADRGLAADIVAVTDDDQAYDYPEIVQLEIREGVIDDYIHAADALNSGGFDIVCIQHEFGIFGGDAGSHLLWLLRRLRIPVVTTLHTVLAEPTADQKRVLSAVIEASSRIVVMAEKGRQFLCRIYGAPAEKIAVVPHGIFRSGFEDPEAFKRKLGFAGRSVILTFGLLSPNKGLETVIDALPSILARRPDAVYVILGATHPHLLRRDGETYREQLMERARQLGVQDAVVFANHFVDRSTLLDHIAMSDIYVTPYLNEAQMTSGTLAQSFGMGRAVVSTPYWHAAELLSDGRGVLVPFSDAEAVGQVIGDLLTDEQARNALRRRAYEHGRAMAWDQVAERYLDLFEDAVRHWRPRPVPQIQRLRRVRDLPEPNLTYLEQMSDDTGLYQHAVGCVPDRAHGYCVDDNARALLLACHLSHHAGQRLPDLMVSRYAAFIQHAWNPDTLHFRNFMGFSRQWLEPRGSQDSHGRTLWALGEAARSDPHPARRQWARNLFRMAMPTAAEFPATRAQVFTLLGLDAYCEVEKGDVETAHLRDRMASNLLGLFKSNATPDWCWFEDGLSYDNPRLCQALILTARATGSACMRDAGLRSLRWLAGVQTSPEGMFRPVGSESFGDVRTRPRIFDQQPLEAAAMVAACEAASQVDDDPFWLEEAARAFAWFEGHNDQCQSMVDEDGACRDGLRPDGLNQNRGGESVLSYLLALIDLRRMVATDAKRHQPIPIRA</sequence>
<gene>
    <name evidence="3" type="ORF">C0V82_18670</name>
</gene>
<evidence type="ECO:0000313" key="3">
    <source>
        <dbReference type="EMBL" id="AUN32873.1"/>
    </source>
</evidence>
<evidence type="ECO:0000259" key="2">
    <source>
        <dbReference type="Pfam" id="PF13439"/>
    </source>
</evidence>
<dbReference type="Pfam" id="PF00534">
    <property type="entry name" value="Glycos_transf_1"/>
    <property type="match status" value="1"/>
</dbReference>
<dbReference type="InterPro" id="IPR001296">
    <property type="entry name" value="Glyco_trans_1"/>
</dbReference>
<dbReference type="PANTHER" id="PTHR12526">
    <property type="entry name" value="GLYCOSYLTRANSFERASE"/>
    <property type="match status" value="1"/>
</dbReference>